<dbReference type="AlphaFoldDB" id="K2R7A3"/>
<sequence>MLRYDGSALRLQVTAPYRSFSYFLPFFLSYQSSCSLPNTVAHPTVDLVLALQPNPCISFSYRVFRPLKCQRLLSMSCPPARSSPPAAPPSLSSLSAHGNNQPPRNGPADAPREEEPIEYGPEHVQYHPQGHPRLAAFLNSDENFFICRRYGLLHARVMLYLQDELRELQGELLELDAEDAGSADPFILHSRQYNDQRNGERKELIHKINEKLKEYGEGTLLLFDASETSDLAPNVQTTAWSARAPWLNCRR</sequence>
<dbReference type="Pfam" id="PF20237">
    <property type="entry name" value="DUF6594"/>
    <property type="match status" value="1"/>
</dbReference>
<dbReference type="EMBL" id="AHHD01000526">
    <property type="protein sequence ID" value="EKG10148.1"/>
    <property type="molecule type" value="Genomic_DNA"/>
</dbReference>
<dbReference type="PANTHER" id="PTHR34502:SF3">
    <property type="entry name" value="DUF6594 DOMAIN-CONTAINING PROTEIN"/>
    <property type="match status" value="1"/>
</dbReference>
<dbReference type="HOGENOM" id="CLU_1107312_0_0_1"/>
<dbReference type="InParanoid" id="K2R7A3"/>
<evidence type="ECO:0000313" key="4">
    <source>
        <dbReference type="Proteomes" id="UP000007129"/>
    </source>
</evidence>
<reference evidence="3 4" key="1">
    <citation type="journal article" date="2012" name="BMC Genomics">
        <title>Tools to kill: Genome of one of the most destructive plant pathogenic fungi Macrophomina phaseolina.</title>
        <authorList>
            <person name="Islam M.S."/>
            <person name="Haque M.S."/>
            <person name="Islam M.M."/>
            <person name="Emdad E.M."/>
            <person name="Halim A."/>
            <person name="Hossen Q.M.M."/>
            <person name="Hossain M.Z."/>
            <person name="Ahmed B."/>
            <person name="Rahim S."/>
            <person name="Rahman M.S."/>
            <person name="Alam M.M."/>
            <person name="Hou S."/>
            <person name="Wan X."/>
            <person name="Saito J.A."/>
            <person name="Alam M."/>
        </authorList>
    </citation>
    <scope>NUCLEOTIDE SEQUENCE [LARGE SCALE GENOMIC DNA]</scope>
    <source>
        <strain evidence="3 4">MS6</strain>
    </source>
</reference>
<dbReference type="PANTHER" id="PTHR34502">
    <property type="entry name" value="DUF6594 DOMAIN-CONTAINING PROTEIN-RELATED"/>
    <property type="match status" value="1"/>
</dbReference>
<feature type="domain" description="DUF6594" evidence="2">
    <location>
        <begin position="132"/>
        <end position="225"/>
    </location>
</feature>
<evidence type="ECO:0000259" key="2">
    <source>
        <dbReference type="Pfam" id="PF20237"/>
    </source>
</evidence>
<protein>
    <recommendedName>
        <fullName evidence="2">DUF6594 domain-containing protein</fullName>
    </recommendedName>
</protein>
<evidence type="ECO:0000313" key="3">
    <source>
        <dbReference type="EMBL" id="EKG10148.1"/>
    </source>
</evidence>
<dbReference type="InterPro" id="IPR046529">
    <property type="entry name" value="DUF6594"/>
</dbReference>
<gene>
    <name evidence="3" type="ORF">MPH_12748</name>
</gene>
<dbReference type="OrthoDB" id="3533814at2759"/>
<dbReference type="VEuPathDB" id="FungiDB:MPH_12748"/>
<comment type="caution">
    <text evidence="3">The sequence shown here is derived from an EMBL/GenBank/DDBJ whole genome shotgun (WGS) entry which is preliminary data.</text>
</comment>
<accession>K2R7A3</accession>
<dbReference type="STRING" id="1126212.K2R7A3"/>
<feature type="region of interest" description="Disordered" evidence="1">
    <location>
        <begin position="83"/>
        <end position="115"/>
    </location>
</feature>
<evidence type="ECO:0000256" key="1">
    <source>
        <dbReference type="SAM" id="MobiDB-lite"/>
    </source>
</evidence>
<organism evidence="3 4">
    <name type="scientific">Macrophomina phaseolina (strain MS6)</name>
    <name type="common">Charcoal rot fungus</name>
    <dbReference type="NCBI Taxonomy" id="1126212"/>
    <lineage>
        <taxon>Eukaryota</taxon>
        <taxon>Fungi</taxon>
        <taxon>Dikarya</taxon>
        <taxon>Ascomycota</taxon>
        <taxon>Pezizomycotina</taxon>
        <taxon>Dothideomycetes</taxon>
        <taxon>Dothideomycetes incertae sedis</taxon>
        <taxon>Botryosphaeriales</taxon>
        <taxon>Botryosphaeriaceae</taxon>
        <taxon>Macrophomina</taxon>
    </lineage>
</organism>
<proteinExistence type="predicted"/>
<name>K2R7A3_MACPH</name>
<dbReference type="Proteomes" id="UP000007129">
    <property type="component" value="Unassembled WGS sequence"/>
</dbReference>